<organism evidence="1 2">
    <name type="scientific">Symbiochloris irregularis</name>
    <dbReference type="NCBI Taxonomy" id="706552"/>
    <lineage>
        <taxon>Eukaryota</taxon>
        <taxon>Viridiplantae</taxon>
        <taxon>Chlorophyta</taxon>
        <taxon>core chlorophytes</taxon>
        <taxon>Trebouxiophyceae</taxon>
        <taxon>Trebouxiales</taxon>
        <taxon>Trebouxiaceae</taxon>
        <taxon>Symbiochloris</taxon>
    </lineage>
</organism>
<dbReference type="Gene3D" id="3.30.1330.40">
    <property type="entry name" value="RutC-like"/>
    <property type="match status" value="1"/>
</dbReference>
<dbReference type="SUPFAM" id="SSF55298">
    <property type="entry name" value="YjgF-like"/>
    <property type="match status" value="1"/>
</dbReference>
<dbReference type="EMBL" id="JALJOQ010000042">
    <property type="protein sequence ID" value="KAK9805771.1"/>
    <property type="molecule type" value="Genomic_DNA"/>
</dbReference>
<dbReference type="InterPro" id="IPR035959">
    <property type="entry name" value="RutC-like_sf"/>
</dbReference>
<dbReference type="PANTHER" id="PTHR43760">
    <property type="entry name" value="ENDORIBONUCLEASE-RELATED"/>
    <property type="match status" value="1"/>
</dbReference>
<proteinExistence type="predicted"/>
<dbReference type="PANTHER" id="PTHR43760:SF1">
    <property type="entry name" value="ENDORIBONUCLEASE L-PSP_CHORISMATE MUTASE-LIKE DOMAIN-CONTAINING PROTEIN"/>
    <property type="match status" value="1"/>
</dbReference>
<evidence type="ECO:0000313" key="1">
    <source>
        <dbReference type="EMBL" id="KAK9805771.1"/>
    </source>
</evidence>
<accession>A0AAW1PBH5</accession>
<name>A0AAW1PBH5_9CHLO</name>
<dbReference type="AlphaFoldDB" id="A0AAW1PBH5"/>
<protein>
    <submittedName>
        <fullName evidence="1">Uncharacterized protein</fullName>
    </submittedName>
</protein>
<comment type="caution">
    <text evidence="1">The sequence shown here is derived from an EMBL/GenBank/DDBJ whole genome shotgun (WGS) entry which is preliminary data.</text>
</comment>
<dbReference type="Proteomes" id="UP001465755">
    <property type="component" value="Unassembled WGS sequence"/>
</dbReference>
<keyword evidence="2" id="KW-1185">Reference proteome</keyword>
<sequence>MLKLAFAGAMSSRPSYHAEGSPSERLKTLKLRLPEPPKAASPFYVPCTVVGDLMYISGQLPNAEDGSLLTGKVIHSTNVASEHFVPIDAGKRAARACALNILSLLQKELGSLDNVARIVKLFIMVNCSNEFKEPHVVANSCSDVFIQFDQHDHPQCAVASEQLEAIRDAELPEWKVTTQLNFTRQGASARARTYAFFQAKSI</sequence>
<gene>
    <name evidence="1" type="ORF">WJX73_008013</name>
</gene>
<evidence type="ECO:0000313" key="2">
    <source>
        <dbReference type="Proteomes" id="UP001465755"/>
    </source>
</evidence>
<dbReference type="CDD" id="cd02199">
    <property type="entry name" value="YjgF_YER057c_UK114_like_1"/>
    <property type="match status" value="1"/>
</dbReference>
<reference evidence="1 2" key="1">
    <citation type="journal article" date="2024" name="Nat. Commun.">
        <title>Phylogenomics reveals the evolutionary origins of lichenization in chlorophyte algae.</title>
        <authorList>
            <person name="Puginier C."/>
            <person name="Libourel C."/>
            <person name="Otte J."/>
            <person name="Skaloud P."/>
            <person name="Haon M."/>
            <person name="Grisel S."/>
            <person name="Petersen M."/>
            <person name="Berrin J.G."/>
            <person name="Delaux P.M."/>
            <person name="Dal Grande F."/>
            <person name="Keller J."/>
        </authorList>
    </citation>
    <scope>NUCLEOTIDE SEQUENCE [LARGE SCALE GENOMIC DNA]</scope>
    <source>
        <strain evidence="1 2">SAG 2036</strain>
    </source>
</reference>
<dbReference type="InterPro" id="IPR013813">
    <property type="entry name" value="Endoribo_LPSP/chorism_mut-like"/>
</dbReference>